<name>A0A812MDJ0_SYMPI</name>
<dbReference type="PANTHER" id="PTHR33153:SF3">
    <property type="entry name" value="TRAFFICKING PROTEIN PARTICLE COMPLEX SUBUNIT 11 DOMAIN-CONTAINING PROTEIN"/>
    <property type="match status" value="1"/>
</dbReference>
<feature type="region of interest" description="Disordered" evidence="1">
    <location>
        <begin position="691"/>
        <end position="734"/>
    </location>
</feature>
<feature type="region of interest" description="Disordered" evidence="1">
    <location>
        <begin position="1"/>
        <end position="26"/>
    </location>
</feature>
<dbReference type="Proteomes" id="UP000649617">
    <property type="component" value="Unassembled WGS sequence"/>
</dbReference>
<feature type="region of interest" description="Disordered" evidence="1">
    <location>
        <begin position="764"/>
        <end position="785"/>
    </location>
</feature>
<comment type="caution">
    <text evidence="3">The sequence shown here is derived from an EMBL/GenBank/DDBJ whole genome shotgun (WGS) entry which is preliminary data.</text>
</comment>
<dbReference type="OrthoDB" id="410478at2759"/>
<dbReference type="Pfam" id="PF25273">
    <property type="entry name" value="DUF7869"/>
    <property type="match status" value="1"/>
</dbReference>
<dbReference type="PANTHER" id="PTHR33153">
    <property type="entry name" value="MYND-TYPE DOMAIN-CONTAINING PROTEIN"/>
    <property type="match status" value="1"/>
</dbReference>
<dbReference type="EMBL" id="CAJNIZ010008223">
    <property type="protein sequence ID" value="CAE7265240.1"/>
    <property type="molecule type" value="Genomic_DNA"/>
</dbReference>
<gene>
    <name evidence="3" type="ORF">SPIL2461_LOCUS5695</name>
</gene>
<organism evidence="3 4">
    <name type="scientific">Symbiodinium pilosum</name>
    <name type="common">Dinoflagellate</name>
    <dbReference type="NCBI Taxonomy" id="2952"/>
    <lineage>
        <taxon>Eukaryota</taxon>
        <taxon>Sar</taxon>
        <taxon>Alveolata</taxon>
        <taxon>Dinophyceae</taxon>
        <taxon>Suessiales</taxon>
        <taxon>Symbiodiniaceae</taxon>
        <taxon>Symbiodinium</taxon>
    </lineage>
</organism>
<proteinExistence type="predicted"/>
<sequence>MRADDEYSVELPEESSAELPSSSSDVEEADVRLPDQDCCLKCCVQALQESPAGKLRMADLKAALDGATKHDAAKVRFDCMRHWLSEDASLDGTANQGWRKYSFCDIPLCRDALCEVLGISRSVYAKFKEHVAAGFTDPPADGRSSTFQVNRKDAEMTADKMLRWAHMHLAEPLVEAGDVYVTAKQKLGQFTKTGLFSLLKPGRDDVRFLAPHTTLKEIRETAMSFLSGDLEPVSYSTFVRVYHSSWQKILKFRHEGQHSKCTECEKLKQHLRITTNPADIKLIKADYVHHLESMFADRKVDSDMCEMGKDPAKKFLSLSIDSMDTAKFRIPRNLKQTKAFAALWRPEAIFTVVLSEGHFESFYFCDQDLSKDPNLMMTLLARSVHMCLEKLARDNQPHPNVLRVHSDNTPSETKNQFLLQWLASLLHRGVFREAVLTSFRVGHSHCAPDERFACVRTLLADSVELQEPSDFLARVQELKPHRGRSVTVEKVEAAYDWKESLKGLGDVVSLHGHVQTHQQTLRDEEAVHVFNLVQRENYKLMTGETLVELPGYEPDGKDIVLEVYQYLSSETMSQTPMVYIPAKLWDQVDLSSLPQIAPRRSFSDKQLAEFRKTANKVLKPPWRLLRANTYLRNLVNFNQDPQLAEWEPPEIQLALKPAPQAGEEEKPEINPEALGFANRAAAPVSVIVRKTAAKSAPKKRAATSQPDTEEKARRRTSSRAVGDGDLVLPESDAAEIPEVRELAAAEVDVELPDADAAEIPGMREPTAASSQQGCPDSHHGRGGAPARIAPSPADLGRVFMLGRLPGPPDVPEKAKLGCTKCNPNKRIGCARCRKQQGLKLALDKKSWIWA</sequence>
<feature type="domain" description="DUF7869" evidence="2">
    <location>
        <begin position="353"/>
        <end position="533"/>
    </location>
</feature>
<evidence type="ECO:0000256" key="1">
    <source>
        <dbReference type="SAM" id="MobiDB-lite"/>
    </source>
</evidence>
<evidence type="ECO:0000313" key="4">
    <source>
        <dbReference type="Proteomes" id="UP000649617"/>
    </source>
</evidence>
<keyword evidence="4" id="KW-1185">Reference proteome</keyword>
<dbReference type="InterPro" id="IPR057191">
    <property type="entry name" value="DUF7869"/>
</dbReference>
<protein>
    <recommendedName>
        <fullName evidence="2">DUF7869 domain-containing protein</fullName>
    </recommendedName>
</protein>
<feature type="compositionally biased region" description="Acidic residues" evidence="1">
    <location>
        <begin position="1"/>
        <end position="16"/>
    </location>
</feature>
<accession>A0A812MDJ0</accession>
<dbReference type="AlphaFoldDB" id="A0A812MDJ0"/>
<evidence type="ECO:0000259" key="2">
    <source>
        <dbReference type="Pfam" id="PF25273"/>
    </source>
</evidence>
<evidence type="ECO:0000313" key="3">
    <source>
        <dbReference type="EMBL" id="CAE7265240.1"/>
    </source>
</evidence>
<reference evidence="3" key="1">
    <citation type="submission" date="2021-02" db="EMBL/GenBank/DDBJ databases">
        <authorList>
            <person name="Dougan E. K."/>
            <person name="Rhodes N."/>
            <person name="Thang M."/>
            <person name="Chan C."/>
        </authorList>
    </citation>
    <scope>NUCLEOTIDE SEQUENCE</scope>
</reference>